<evidence type="ECO:0000313" key="1">
    <source>
        <dbReference type="EMBL" id="CAH0479811.1"/>
    </source>
</evidence>
<dbReference type="Proteomes" id="UP001160483">
    <property type="component" value="Unassembled WGS sequence"/>
</dbReference>
<comment type="caution">
    <text evidence="1">The sequence shown here is derived from an EMBL/GenBank/DDBJ whole genome shotgun (WGS) entry which is preliminary data.</text>
</comment>
<organism evidence="1 4">
    <name type="scientific">Peronospora belbahrii</name>
    <dbReference type="NCBI Taxonomy" id="622444"/>
    <lineage>
        <taxon>Eukaryota</taxon>
        <taxon>Sar</taxon>
        <taxon>Stramenopiles</taxon>
        <taxon>Oomycota</taxon>
        <taxon>Peronosporomycetes</taxon>
        <taxon>Peronosporales</taxon>
        <taxon>Peronosporaceae</taxon>
        <taxon>Peronospora</taxon>
    </lineage>
</organism>
<accession>A0AAU9KZ38</accession>
<evidence type="ECO:0000313" key="4">
    <source>
        <dbReference type="Proteomes" id="UP001160483"/>
    </source>
</evidence>
<evidence type="ECO:0000313" key="2">
    <source>
        <dbReference type="EMBL" id="CAH0513638.1"/>
    </source>
</evidence>
<evidence type="ECO:0000313" key="3">
    <source>
        <dbReference type="Proteomes" id="UP001158986"/>
    </source>
</evidence>
<dbReference type="EMBL" id="CAKLCB010000016">
    <property type="protein sequence ID" value="CAH0513638.1"/>
    <property type="molecule type" value="Genomic_DNA"/>
</dbReference>
<dbReference type="AlphaFoldDB" id="A0AAU9KZ38"/>
<sequence>MVRVEEVGYIQATQRNRFTYFLSEGTKILALIPIFCVQRLLKGNFDLRTCTRRTSIVRTLTPASDHERHLDDIRLGRQGRGSSMNESPIAPAVLLEHTDFPHLTIVE</sequence>
<protein>
    <submittedName>
        <fullName evidence="1">Uncharacterized protein</fullName>
    </submittedName>
</protein>
<proteinExistence type="predicted"/>
<name>A0AAU9KZ38_9STRA</name>
<reference evidence="1 3" key="1">
    <citation type="submission" date="2021-11" db="EMBL/GenBank/DDBJ databases">
        <authorList>
            <person name="Islam A."/>
            <person name="Islam S."/>
            <person name="Flora M.S."/>
            <person name="Rahman M."/>
            <person name="Ziaur R.M."/>
            <person name="Epstein J.H."/>
            <person name="Hassan M."/>
            <person name="Klassen M."/>
            <person name="Woodard K."/>
            <person name="Webb A."/>
            <person name="Webby R.J."/>
            <person name="El Zowalaty M.E."/>
        </authorList>
    </citation>
    <scope>NUCLEOTIDE SEQUENCE</scope>
    <source>
        <strain evidence="2">Pbs1</strain>
        <strain evidence="1">Pbs3</strain>
    </source>
</reference>
<gene>
    <name evidence="2" type="ORF">PBS001_LOCUS444</name>
    <name evidence="1" type="ORF">PBS003_LOCUS6442</name>
</gene>
<dbReference type="Proteomes" id="UP001158986">
    <property type="component" value="Unassembled WGS sequence"/>
</dbReference>
<keyword evidence="3" id="KW-1185">Reference proteome</keyword>
<dbReference type="EMBL" id="CAKKTJ010000321">
    <property type="protein sequence ID" value="CAH0479811.1"/>
    <property type="molecule type" value="Genomic_DNA"/>
</dbReference>